<evidence type="ECO:0000259" key="2">
    <source>
        <dbReference type="Pfam" id="PF01578"/>
    </source>
</evidence>
<gene>
    <name evidence="3" type="primary">ccsA</name>
    <name evidence="3" type="ORF">V6E02_08525</name>
</gene>
<feature type="transmembrane region" description="Helical" evidence="1">
    <location>
        <begin position="217"/>
        <end position="236"/>
    </location>
</feature>
<feature type="transmembrane region" description="Helical" evidence="1">
    <location>
        <begin position="61"/>
        <end position="80"/>
    </location>
</feature>
<comment type="caution">
    <text evidence="3">The sequence shown here is derived from an EMBL/GenBank/DDBJ whole genome shotgun (WGS) entry which is preliminary data.</text>
</comment>
<dbReference type="RefSeq" id="WP_347308482.1">
    <property type="nucleotide sequence ID" value="NZ_JBAJEX010000006.1"/>
</dbReference>
<protein>
    <submittedName>
        <fullName evidence="3">Cytochrome c biogenesis protein CcsA</fullName>
    </submittedName>
</protein>
<dbReference type="Proteomes" id="UP001482231">
    <property type="component" value="Unassembled WGS sequence"/>
</dbReference>
<feature type="domain" description="Cytochrome c assembly protein" evidence="2">
    <location>
        <begin position="43"/>
        <end position="268"/>
    </location>
</feature>
<feature type="transmembrane region" description="Helical" evidence="1">
    <location>
        <begin position="243"/>
        <end position="261"/>
    </location>
</feature>
<proteinExistence type="predicted"/>
<keyword evidence="1" id="KW-0812">Transmembrane</keyword>
<evidence type="ECO:0000313" key="4">
    <source>
        <dbReference type="Proteomes" id="UP001482231"/>
    </source>
</evidence>
<dbReference type="InterPro" id="IPR002541">
    <property type="entry name" value="Cyt_c_assembly"/>
</dbReference>
<feature type="transmembrane region" description="Helical" evidence="1">
    <location>
        <begin position="35"/>
        <end position="55"/>
    </location>
</feature>
<feature type="transmembrane region" description="Helical" evidence="1">
    <location>
        <begin position="6"/>
        <end position="23"/>
    </location>
</feature>
<feature type="transmembrane region" description="Helical" evidence="1">
    <location>
        <begin position="92"/>
        <end position="110"/>
    </location>
</feature>
<dbReference type="PANTHER" id="PTHR38034:SF1">
    <property type="entry name" value="INNER MEMBRANE PROTEIN YPJD"/>
    <property type="match status" value="1"/>
</dbReference>
<name>A0ABV0EFC3_9BURK</name>
<reference evidence="3 4" key="1">
    <citation type="submission" date="2024-02" db="EMBL/GenBank/DDBJ databases">
        <title>New thermophilic sulfur-oxidizing bacteria from a hot springs of the Uzon caldera (Kamchatka, Russia).</title>
        <authorList>
            <person name="Dukat A.M."/>
            <person name="Elcheninov A.G."/>
            <person name="Frolov E.N."/>
        </authorList>
    </citation>
    <scope>NUCLEOTIDE SEQUENCE [LARGE SCALE GENOMIC DNA]</scope>
    <source>
        <strain evidence="3 4">AK1</strain>
    </source>
</reference>
<keyword evidence="1" id="KW-0472">Membrane</keyword>
<feature type="transmembrane region" description="Helical" evidence="1">
    <location>
        <begin position="175"/>
        <end position="197"/>
    </location>
</feature>
<dbReference type="EMBL" id="JBAJEX010000006">
    <property type="protein sequence ID" value="MEO1767254.1"/>
    <property type="molecule type" value="Genomic_DNA"/>
</dbReference>
<dbReference type="PANTHER" id="PTHR38034">
    <property type="entry name" value="INNER MEMBRANE PROTEIN YPJD"/>
    <property type="match status" value="1"/>
</dbReference>
<dbReference type="InterPro" id="IPR052372">
    <property type="entry name" value="YpjD/HemX"/>
</dbReference>
<keyword evidence="1" id="KW-1133">Transmembrane helix</keyword>
<evidence type="ECO:0000313" key="3">
    <source>
        <dbReference type="EMBL" id="MEO1767254.1"/>
    </source>
</evidence>
<sequence length="272" mass="29486">MPLPVLSILTALLYGGLAWYCRHRAAQPENSARPGLSLLLVLPLALHGGLLYVSIFTEQGMNMGVGNALSAITWVTLLLYAATSVRYHLQALHPVVLPVAAGGALMPLLLRDEHVLPYGGLALFQAHFAAAFLAYALFTIAALHGLVMALAEKRLHAREPSALSGLPPLMTMERLLFRIIGAGFVLLTVTLASGMLFSEELFGKPLSFAYFTQHKTVFALLSWLIYGALLLGRRIYGWRGRTALIWSLAGFTALLLAYVGSKAVLEVLLHRG</sequence>
<dbReference type="Pfam" id="PF01578">
    <property type="entry name" value="Cytochrom_C_asm"/>
    <property type="match status" value="1"/>
</dbReference>
<evidence type="ECO:0000256" key="1">
    <source>
        <dbReference type="SAM" id="Phobius"/>
    </source>
</evidence>
<organism evidence="3 4">
    <name type="scientific">Thiobacter aerophilum</name>
    <dbReference type="NCBI Taxonomy" id="3121275"/>
    <lineage>
        <taxon>Bacteria</taxon>
        <taxon>Pseudomonadati</taxon>
        <taxon>Pseudomonadota</taxon>
        <taxon>Betaproteobacteria</taxon>
        <taxon>Burkholderiales</taxon>
        <taxon>Thiobacteraceae</taxon>
        <taxon>Thiobacter</taxon>
    </lineage>
</organism>
<keyword evidence="4" id="KW-1185">Reference proteome</keyword>
<feature type="transmembrane region" description="Helical" evidence="1">
    <location>
        <begin position="130"/>
        <end position="151"/>
    </location>
</feature>
<accession>A0ABV0EFC3</accession>